<dbReference type="KEGG" id="abp:AGABI1DRAFT108305"/>
<keyword evidence="2" id="KW-0812">Transmembrane</keyword>
<dbReference type="PANTHER" id="PTHR10039">
    <property type="entry name" value="AMELOGENIN"/>
    <property type="match status" value="1"/>
</dbReference>
<feature type="transmembrane region" description="Helical" evidence="2">
    <location>
        <begin position="5"/>
        <end position="22"/>
    </location>
</feature>
<dbReference type="InParanoid" id="K5X2P7"/>
<organism evidence="4 5">
    <name type="scientific">Agaricus bisporus var. burnettii (strain JB137-S8 / ATCC MYA-4627 / FGSC 10392)</name>
    <name type="common">White button mushroom</name>
    <dbReference type="NCBI Taxonomy" id="597362"/>
    <lineage>
        <taxon>Eukaryota</taxon>
        <taxon>Fungi</taxon>
        <taxon>Dikarya</taxon>
        <taxon>Basidiomycota</taxon>
        <taxon>Agaricomycotina</taxon>
        <taxon>Agaricomycetes</taxon>
        <taxon>Agaricomycetidae</taxon>
        <taxon>Agaricales</taxon>
        <taxon>Agaricineae</taxon>
        <taxon>Agaricaceae</taxon>
        <taxon>Agaricus</taxon>
    </lineage>
</organism>
<evidence type="ECO:0000256" key="1">
    <source>
        <dbReference type="ARBA" id="ARBA00022737"/>
    </source>
</evidence>
<gene>
    <name evidence="4" type="ORF">AGABI1DRAFT_108305</name>
</gene>
<keyword evidence="1" id="KW-0677">Repeat</keyword>
<feature type="domain" description="Nephrocystin 3-like N-terminal" evidence="3">
    <location>
        <begin position="124"/>
        <end position="277"/>
    </location>
</feature>
<dbReference type="RefSeq" id="XP_007332174.1">
    <property type="nucleotide sequence ID" value="XM_007332112.1"/>
</dbReference>
<dbReference type="InterPro" id="IPR027417">
    <property type="entry name" value="P-loop_NTPase"/>
</dbReference>
<feature type="transmembrane region" description="Helical" evidence="2">
    <location>
        <begin position="28"/>
        <end position="45"/>
    </location>
</feature>
<dbReference type="EMBL" id="JH971397">
    <property type="protein sequence ID" value="EKM77177.1"/>
    <property type="molecule type" value="Genomic_DNA"/>
</dbReference>
<dbReference type="GeneID" id="18822542"/>
<reference evidence="5" key="1">
    <citation type="journal article" date="2012" name="Proc. Natl. Acad. Sci. U.S.A.">
        <title>Genome sequence of the button mushroom Agaricus bisporus reveals mechanisms governing adaptation to a humic-rich ecological niche.</title>
        <authorList>
            <person name="Morin E."/>
            <person name="Kohler A."/>
            <person name="Baker A.R."/>
            <person name="Foulongne-Oriol M."/>
            <person name="Lombard V."/>
            <person name="Nagy L.G."/>
            <person name="Ohm R.A."/>
            <person name="Patyshakuliyeva A."/>
            <person name="Brun A."/>
            <person name="Aerts A.L."/>
            <person name="Bailey A.M."/>
            <person name="Billette C."/>
            <person name="Coutinho P.M."/>
            <person name="Deakin G."/>
            <person name="Doddapaneni H."/>
            <person name="Floudas D."/>
            <person name="Grimwood J."/>
            <person name="Hilden K."/>
            <person name="Kuees U."/>
            <person name="LaButti K.M."/>
            <person name="Lapidus A."/>
            <person name="Lindquist E.A."/>
            <person name="Lucas S.M."/>
            <person name="Murat C."/>
            <person name="Riley R.W."/>
            <person name="Salamov A.A."/>
            <person name="Schmutz J."/>
            <person name="Subramanian V."/>
            <person name="Woesten H.A.B."/>
            <person name="Xu J."/>
            <person name="Eastwood D.C."/>
            <person name="Foster G.D."/>
            <person name="Sonnenberg A.S."/>
            <person name="Cullen D."/>
            <person name="de Vries R.P."/>
            <person name="Lundell T."/>
            <person name="Hibbett D.S."/>
            <person name="Henrissat B."/>
            <person name="Burton K.S."/>
            <person name="Kerrigan R.W."/>
            <person name="Challen M.P."/>
            <person name="Grigoriev I.V."/>
            <person name="Martin F."/>
        </authorList>
    </citation>
    <scope>NUCLEOTIDE SEQUENCE [LARGE SCALE GENOMIC DNA]</scope>
    <source>
        <strain evidence="5">JB137-S8 / ATCC MYA-4627 / FGSC 10392</strain>
    </source>
</reference>
<evidence type="ECO:0000259" key="3">
    <source>
        <dbReference type="Pfam" id="PF24883"/>
    </source>
</evidence>
<dbReference type="SUPFAM" id="SSF52540">
    <property type="entry name" value="P-loop containing nucleoside triphosphate hydrolases"/>
    <property type="match status" value="1"/>
</dbReference>
<dbReference type="Proteomes" id="UP000008493">
    <property type="component" value="Unassembled WGS sequence"/>
</dbReference>
<dbReference type="Pfam" id="PF24883">
    <property type="entry name" value="NPHP3_N"/>
    <property type="match status" value="1"/>
</dbReference>
<dbReference type="AlphaFoldDB" id="K5X2P7"/>
<dbReference type="InterPro" id="IPR056884">
    <property type="entry name" value="NPHP3-like_N"/>
</dbReference>
<keyword evidence="2" id="KW-0472">Membrane</keyword>
<dbReference type="Gene3D" id="3.40.50.300">
    <property type="entry name" value="P-loop containing nucleotide triphosphate hydrolases"/>
    <property type="match status" value="1"/>
</dbReference>
<keyword evidence="2" id="KW-1133">Transmembrane helix</keyword>
<evidence type="ECO:0000313" key="5">
    <source>
        <dbReference type="Proteomes" id="UP000008493"/>
    </source>
</evidence>
<dbReference type="HOGENOM" id="CLU_000288_6_10_1"/>
<dbReference type="OrthoDB" id="3267051at2759"/>
<dbReference type="PANTHER" id="PTHR10039:SF17">
    <property type="entry name" value="FUNGAL STAND N-TERMINAL GOODBYE DOMAIN-CONTAINING PROTEIN-RELATED"/>
    <property type="match status" value="1"/>
</dbReference>
<name>K5X2P7_AGABU</name>
<accession>K5X2P7</accession>
<sequence>MRDELIACAILVAVISMLFSIQNALQSYIAAGIVIVVLLSTVLFFKTRQPIPETRGPARSSSEIQGASSPNGFFHKARNFVLNNPIITYYQGEDQSPRTHDDAARTYPPRCHPGTRIKILELLTDWIYSLKRTKSLLWLSGPAGVGKSAVMQTLAESIRQPVASVFISRPNNDPNRIFTTIAYQLAVQVEAYRNYVVGRLAANPYLLNKTMQIQFQVLIVEPFVERKIGAGGLPLAILLDGLDEVEGANAQRDIIRLISTFTREHPDVPLAWIISSRPEPHITNTLNEVQIEEVCESESLPMDSTDACKDVERSLRASFEIIRREFPHPPLGNWPEETALVKLANASSGLFIFAETAVRFIRDPDYANPVQRLRVVLSVIDHSQGVSIEEWPFALLDALYTELLSSIPSGLLPITKLLIPFVDSAFSKSWTLRGMAIILQLDHHTVYAALNKCFSTLDIPTWELAHWRPIKFLHASFVDYLMDANRSGEFHIDLTGAEDDILLVYLNLWHKHFGENSNSNTSLFNEYHVEAKNYSSNGIEEFNASIIKEMADYLLKQMVMCHSPRPAAAHTLQQKRLECLDSIRLVNMITLCDRKLFGKPERPPIPESLASFAKRTFDKAWGEFPHELQESGFIRQVPFKDINCNPHDLKEHHIFIHERVEYGILGMYLRYSPKEPRQELREAFLSQSPELPVLICGMVPRGRIALFQGNEDATEYCIVPYRE</sequence>
<protein>
    <recommendedName>
        <fullName evidence="3">Nephrocystin 3-like N-terminal domain-containing protein</fullName>
    </recommendedName>
</protein>
<keyword evidence="5" id="KW-1185">Reference proteome</keyword>
<evidence type="ECO:0000313" key="4">
    <source>
        <dbReference type="EMBL" id="EKM77177.1"/>
    </source>
</evidence>
<proteinExistence type="predicted"/>
<evidence type="ECO:0000256" key="2">
    <source>
        <dbReference type="SAM" id="Phobius"/>
    </source>
</evidence>